<dbReference type="Proteomes" id="UP000753961">
    <property type="component" value="Unassembled WGS sequence"/>
</dbReference>
<dbReference type="InterPro" id="IPR007712">
    <property type="entry name" value="RelE/ParE_toxin"/>
</dbReference>
<keyword evidence="1" id="KW-1277">Toxin-antitoxin system</keyword>
<evidence type="ECO:0000313" key="3">
    <source>
        <dbReference type="Proteomes" id="UP000753961"/>
    </source>
</evidence>
<accession>A0A953HVL5</accession>
<sequence>MKRENKYILSVRAKQDIGHIARCTIEKFGVDQSLMYSEELIKTITKLSANPDIGRAYIPTRRKMLKI</sequence>
<proteinExistence type="predicted"/>
<gene>
    <name evidence="2" type="ORF">KUV50_10945</name>
</gene>
<comment type="caution">
    <text evidence="2">The sequence shown here is derived from an EMBL/GenBank/DDBJ whole genome shotgun (WGS) entry which is preliminary data.</text>
</comment>
<reference evidence="2" key="1">
    <citation type="submission" date="2021-06" db="EMBL/GenBank/DDBJ databases">
        <title>44 bacteria genomes isolated from Dapeng, Shenzhen.</title>
        <authorList>
            <person name="Zheng W."/>
            <person name="Yu S."/>
            <person name="Huang Y."/>
        </authorList>
    </citation>
    <scope>NUCLEOTIDE SEQUENCE</scope>
    <source>
        <strain evidence="2">DP5N28-2</strain>
    </source>
</reference>
<organism evidence="2 3">
    <name type="scientific">Membranihabitans marinus</name>
    <dbReference type="NCBI Taxonomy" id="1227546"/>
    <lineage>
        <taxon>Bacteria</taxon>
        <taxon>Pseudomonadati</taxon>
        <taxon>Bacteroidota</taxon>
        <taxon>Saprospiria</taxon>
        <taxon>Saprospirales</taxon>
        <taxon>Saprospiraceae</taxon>
        <taxon>Membranihabitans</taxon>
    </lineage>
</organism>
<dbReference type="Gene3D" id="3.30.2310.20">
    <property type="entry name" value="RelE-like"/>
    <property type="match status" value="1"/>
</dbReference>
<dbReference type="EMBL" id="JAHVHU010000009">
    <property type="protein sequence ID" value="MBY5958653.1"/>
    <property type="molecule type" value="Genomic_DNA"/>
</dbReference>
<keyword evidence="3" id="KW-1185">Reference proteome</keyword>
<dbReference type="InterPro" id="IPR035093">
    <property type="entry name" value="RelE/ParE_toxin_dom_sf"/>
</dbReference>
<evidence type="ECO:0000313" key="2">
    <source>
        <dbReference type="EMBL" id="MBY5958653.1"/>
    </source>
</evidence>
<evidence type="ECO:0000256" key="1">
    <source>
        <dbReference type="ARBA" id="ARBA00022649"/>
    </source>
</evidence>
<dbReference type="Pfam" id="PF05016">
    <property type="entry name" value="ParE_toxin"/>
    <property type="match status" value="1"/>
</dbReference>
<dbReference type="AlphaFoldDB" id="A0A953HVL5"/>
<protein>
    <submittedName>
        <fullName evidence="2">Type II toxin-antitoxin system RelE/ParE family toxin</fullName>
    </submittedName>
</protein>
<name>A0A953HVL5_9BACT</name>